<keyword evidence="1" id="KW-0695">RNA-directed DNA polymerase</keyword>
<keyword evidence="1" id="KW-0548">Nucleotidyltransferase</keyword>
<keyword evidence="1" id="KW-0808">Transferase</keyword>
<protein>
    <submittedName>
        <fullName evidence="1">Putative reverse transcriptase, RNA-dependent DNA polymerase</fullName>
    </submittedName>
</protein>
<sequence length="108" mass="12314">MSSTKTILSRKTTRGAKYLMANIAEGNLSNNAKAFVVSLCSEEIPSSFEHALKSKKWKKAMEDEMKALKKYKTWDQCALLQGKKPVGCRWIFTVKYKTDGSVERYKAR</sequence>
<feature type="non-terminal residue" evidence="1">
    <location>
        <position position="108"/>
    </location>
</feature>
<accession>A0A699UTE2</accession>
<comment type="caution">
    <text evidence="1">The sequence shown here is derived from an EMBL/GenBank/DDBJ whole genome shotgun (WGS) entry which is preliminary data.</text>
</comment>
<evidence type="ECO:0000313" key="1">
    <source>
        <dbReference type="EMBL" id="GFD26185.1"/>
    </source>
</evidence>
<organism evidence="1">
    <name type="scientific">Tanacetum cinerariifolium</name>
    <name type="common">Dalmatian daisy</name>
    <name type="synonym">Chrysanthemum cinerariifolium</name>
    <dbReference type="NCBI Taxonomy" id="118510"/>
    <lineage>
        <taxon>Eukaryota</taxon>
        <taxon>Viridiplantae</taxon>
        <taxon>Streptophyta</taxon>
        <taxon>Embryophyta</taxon>
        <taxon>Tracheophyta</taxon>
        <taxon>Spermatophyta</taxon>
        <taxon>Magnoliopsida</taxon>
        <taxon>eudicotyledons</taxon>
        <taxon>Gunneridae</taxon>
        <taxon>Pentapetalae</taxon>
        <taxon>asterids</taxon>
        <taxon>campanulids</taxon>
        <taxon>Asterales</taxon>
        <taxon>Asteraceae</taxon>
        <taxon>Asteroideae</taxon>
        <taxon>Anthemideae</taxon>
        <taxon>Anthemidinae</taxon>
        <taxon>Tanacetum</taxon>
    </lineage>
</organism>
<dbReference type="AlphaFoldDB" id="A0A699UTE2"/>
<gene>
    <name evidence="1" type="ORF">Tci_898154</name>
</gene>
<reference evidence="1" key="1">
    <citation type="journal article" date="2019" name="Sci. Rep.">
        <title>Draft genome of Tanacetum cinerariifolium, the natural source of mosquito coil.</title>
        <authorList>
            <person name="Yamashiro T."/>
            <person name="Shiraishi A."/>
            <person name="Satake H."/>
            <person name="Nakayama K."/>
        </authorList>
    </citation>
    <scope>NUCLEOTIDE SEQUENCE</scope>
</reference>
<dbReference type="EMBL" id="BKCJ011366639">
    <property type="protein sequence ID" value="GFD26185.1"/>
    <property type="molecule type" value="Genomic_DNA"/>
</dbReference>
<dbReference type="GO" id="GO:0003964">
    <property type="term" value="F:RNA-directed DNA polymerase activity"/>
    <property type="evidence" value="ECO:0007669"/>
    <property type="project" value="UniProtKB-KW"/>
</dbReference>
<name>A0A699UTE2_TANCI</name>
<proteinExistence type="predicted"/>